<dbReference type="Gene3D" id="3.90.1150.10">
    <property type="entry name" value="Aspartate Aminotransferase, domain 1"/>
    <property type="match status" value="1"/>
</dbReference>
<dbReference type="EMBL" id="JAKWFO010000005">
    <property type="protein sequence ID" value="KAI9635794.1"/>
    <property type="molecule type" value="Genomic_DNA"/>
</dbReference>
<protein>
    <submittedName>
        <fullName evidence="4">Adenosylmethionine-8-amino-7-oxononanoate aminotransferase</fullName>
    </submittedName>
</protein>
<dbReference type="SUPFAM" id="SSF53383">
    <property type="entry name" value="PLP-dependent transferases"/>
    <property type="match status" value="1"/>
</dbReference>
<dbReference type="GO" id="GO:0008483">
    <property type="term" value="F:transaminase activity"/>
    <property type="evidence" value="ECO:0007669"/>
    <property type="project" value="UniProtKB-KW"/>
</dbReference>
<accession>A0AA38HAJ6</accession>
<dbReference type="InterPro" id="IPR015421">
    <property type="entry name" value="PyrdxlP-dep_Trfase_major"/>
</dbReference>
<dbReference type="GO" id="GO:0005829">
    <property type="term" value="C:cytosol"/>
    <property type="evidence" value="ECO:0007669"/>
    <property type="project" value="TreeGrafter"/>
</dbReference>
<organism evidence="4 5">
    <name type="scientific">Dioszegia hungarica</name>
    <dbReference type="NCBI Taxonomy" id="4972"/>
    <lineage>
        <taxon>Eukaryota</taxon>
        <taxon>Fungi</taxon>
        <taxon>Dikarya</taxon>
        <taxon>Basidiomycota</taxon>
        <taxon>Agaricomycotina</taxon>
        <taxon>Tremellomycetes</taxon>
        <taxon>Tremellales</taxon>
        <taxon>Bulleribasidiaceae</taxon>
        <taxon>Dioszegia</taxon>
    </lineage>
</organism>
<dbReference type="PANTHER" id="PTHR43094">
    <property type="entry name" value="AMINOTRANSFERASE"/>
    <property type="match status" value="1"/>
</dbReference>
<dbReference type="Pfam" id="PF00202">
    <property type="entry name" value="Aminotran_3"/>
    <property type="match status" value="1"/>
</dbReference>
<dbReference type="PANTHER" id="PTHR43094:SF1">
    <property type="entry name" value="AMINOTRANSFERASE CLASS-III"/>
    <property type="match status" value="1"/>
</dbReference>
<keyword evidence="4" id="KW-0032">Aminotransferase</keyword>
<keyword evidence="5" id="KW-1185">Reference proteome</keyword>
<evidence type="ECO:0000256" key="1">
    <source>
        <dbReference type="ARBA" id="ARBA00008954"/>
    </source>
</evidence>
<comment type="caution">
    <text evidence="4">The sequence shown here is derived from an EMBL/GenBank/DDBJ whole genome shotgun (WGS) entry which is preliminary data.</text>
</comment>
<comment type="similarity">
    <text evidence="1 3">Belongs to the class-III pyridoxal-phosphate-dependent aminotransferase family.</text>
</comment>
<reference evidence="4" key="1">
    <citation type="journal article" date="2022" name="G3 (Bethesda)">
        <title>High quality genome of the basidiomycete yeast Dioszegia hungarica PDD-24b-2 isolated from cloud water.</title>
        <authorList>
            <person name="Jarrige D."/>
            <person name="Haridas S."/>
            <person name="Bleykasten-Grosshans C."/>
            <person name="Joly M."/>
            <person name="Nadalig T."/>
            <person name="Sancelme M."/>
            <person name="Vuilleumier S."/>
            <person name="Grigoriev I.V."/>
            <person name="Amato P."/>
            <person name="Bringel F."/>
        </authorList>
    </citation>
    <scope>NUCLEOTIDE SEQUENCE</scope>
    <source>
        <strain evidence="4">PDD-24b-2</strain>
    </source>
</reference>
<dbReference type="AlphaFoldDB" id="A0AA38HAJ6"/>
<gene>
    <name evidence="4" type="ORF">MKK02DRAFT_24743</name>
</gene>
<dbReference type="InterPro" id="IPR005814">
    <property type="entry name" value="Aminotrans_3"/>
</dbReference>
<evidence type="ECO:0000313" key="4">
    <source>
        <dbReference type="EMBL" id="KAI9635794.1"/>
    </source>
</evidence>
<dbReference type="InterPro" id="IPR015422">
    <property type="entry name" value="PyrdxlP-dep_Trfase_small"/>
</dbReference>
<dbReference type="Gene3D" id="3.40.640.10">
    <property type="entry name" value="Type I PLP-dependent aspartate aminotransferase-like (Major domain)"/>
    <property type="match status" value="1"/>
</dbReference>
<dbReference type="RefSeq" id="XP_052945571.1">
    <property type="nucleotide sequence ID" value="XM_053086927.1"/>
</dbReference>
<evidence type="ECO:0000256" key="2">
    <source>
        <dbReference type="ARBA" id="ARBA00022898"/>
    </source>
</evidence>
<evidence type="ECO:0000313" key="5">
    <source>
        <dbReference type="Proteomes" id="UP001164286"/>
    </source>
</evidence>
<keyword evidence="4" id="KW-0808">Transferase</keyword>
<name>A0AA38HAJ6_9TREE</name>
<proteinExistence type="inferred from homology"/>
<evidence type="ECO:0000256" key="3">
    <source>
        <dbReference type="RuleBase" id="RU003560"/>
    </source>
</evidence>
<sequence length="454" mass="49757">MAATAILPEGVAATTKVFHRKLNHEPLFIDRAEGVYLYEAKTGRKILDGCGGAAVVSVGHAVPEIVKAVSEQIGRLPYISSATFAHQEAEELAEMFCIDSGMSRALFLTGGSEAAESAIKLCRQYHVENGESERVNYIARQKSYHGTTLATLSLGRHGRRRAHFEPLFADVFHEVSPCYAYRHKLDQESDEQYVARLGGELDAKFQELGPGTVSAFFMEPVVGATTGCVPFVPGYMKMMRDVCDRHGALLVFDEIMCGFGRTGKLHAWQWEDCQPDVQILGKGVNGGYSPLSVVLMNEKVVDVFRKGSGAFMNGYTYQSSGVGCRAALECYKYIKKHNLVEQCHERGLLLEKLLNEKILPHPNVGDVRGKGLFWGVELIKNKATKEPFPADHPVADLITAEAIRIGAVVYPGMKGAADGVLGDHVMLCPPYTISEDELEYLVDVLVESIKAVLG</sequence>
<dbReference type="InterPro" id="IPR015424">
    <property type="entry name" value="PyrdxlP-dep_Trfase"/>
</dbReference>
<keyword evidence="2 3" id="KW-0663">Pyridoxal phosphate</keyword>
<dbReference type="CDD" id="cd00610">
    <property type="entry name" value="OAT_like"/>
    <property type="match status" value="1"/>
</dbReference>
<dbReference type="GeneID" id="77726128"/>
<dbReference type="Proteomes" id="UP001164286">
    <property type="component" value="Unassembled WGS sequence"/>
</dbReference>
<dbReference type="GO" id="GO:0030170">
    <property type="term" value="F:pyridoxal phosphate binding"/>
    <property type="evidence" value="ECO:0007669"/>
    <property type="project" value="InterPro"/>
</dbReference>
<dbReference type="NCBIfam" id="NF005685">
    <property type="entry name" value="PRK07483.1"/>
    <property type="match status" value="1"/>
</dbReference>